<dbReference type="PROSITE" id="PS50045">
    <property type="entry name" value="SIGMA54_INTERACT_4"/>
    <property type="match status" value="1"/>
</dbReference>
<evidence type="ECO:0000256" key="1">
    <source>
        <dbReference type="ARBA" id="ARBA00022553"/>
    </source>
</evidence>
<dbReference type="RefSeq" id="WP_214172753.1">
    <property type="nucleotide sequence ID" value="NZ_JAHCVJ010000008.1"/>
</dbReference>
<dbReference type="FunFam" id="3.40.50.2300:FF:000018">
    <property type="entry name" value="DNA-binding transcriptional regulator NtrC"/>
    <property type="match status" value="1"/>
</dbReference>
<dbReference type="InterPro" id="IPR002197">
    <property type="entry name" value="HTH_Fis"/>
</dbReference>
<dbReference type="SUPFAM" id="SSF46689">
    <property type="entry name" value="Homeodomain-like"/>
    <property type="match status" value="1"/>
</dbReference>
<feature type="domain" description="Response regulatory" evidence="10">
    <location>
        <begin position="4"/>
        <end position="118"/>
    </location>
</feature>
<dbReference type="Gene3D" id="1.10.8.60">
    <property type="match status" value="1"/>
</dbReference>
<dbReference type="InterPro" id="IPR027417">
    <property type="entry name" value="P-loop_NTPase"/>
</dbReference>
<proteinExistence type="predicted"/>
<keyword evidence="4" id="KW-0902">Two-component regulatory system</keyword>
<evidence type="ECO:0000259" key="9">
    <source>
        <dbReference type="PROSITE" id="PS50045"/>
    </source>
</evidence>
<evidence type="ECO:0000313" key="12">
    <source>
        <dbReference type="Proteomes" id="UP000811899"/>
    </source>
</evidence>
<dbReference type="InterPro" id="IPR011006">
    <property type="entry name" value="CheY-like_superfamily"/>
</dbReference>
<sequence>MAKTILVVDDEASIRTSLQGILEDEGYRPQLAEDGVTALTMVQQDLPDLVLLDIWMPGLDGLEVLQKLKAIHPALLVIMMSGHGTIETAVRSTKMGAYDFIEKPLSLEKLVLTIQNAFDMQRLQDENEVLRDAVLHDHEMVGSSAVIASLREQIRLVAPSSASVLITGENGTGKELVARAVHFQSNRSSKPFMEINCAAIPDELIESELFGHEKGAFTGAVSQKKGKFDLADGGTIFLDEIGDMSLRTQAKVLRVLQERKFERVGGTRTIEVDVRIVAATNKVLEEEIKQGAFREDLFYRLNVVPFTVPPLRERKDDIPLLIEHFLDLFCRKEGRERIEIQSDAVDLMKCYNWPGNIRELKNIVERLVIMSLGRSIGVDQLPDYFRDHEVSADAAAKLEGLAGTNSLRSAREEFEKEFILQKLEEFGWNISKTAEAIALERTNLHRKIKSYGIDMKK</sequence>
<dbReference type="PROSITE" id="PS00676">
    <property type="entry name" value="SIGMA54_INTERACT_2"/>
    <property type="match status" value="1"/>
</dbReference>
<dbReference type="SUPFAM" id="SSF52172">
    <property type="entry name" value="CheY-like"/>
    <property type="match status" value="1"/>
</dbReference>
<dbReference type="FunFam" id="3.40.50.300:FF:000006">
    <property type="entry name" value="DNA-binding transcriptional regulator NtrC"/>
    <property type="match status" value="1"/>
</dbReference>
<keyword evidence="6" id="KW-0238">DNA-binding</keyword>
<reference evidence="11 12" key="1">
    <citation type="submission" date="2021-05" db="EMBL/GenBank/DDBJ databases">
        <title>The draft genome of Geobacter pelophilus DSM 12255.</title>
        <authorList>
            <person name="Xu Z."/>
            <person name="Masuda Y."/>
            <person name="Itoh H."/>
            <person name="Senoo K."/>
        </authorList>
    </citation>
    <scope>NUCLEOTIDE SEQUENCE [LARGE SCALE GENOMIC DNA]</scope>
    <source>
        <strain evidence="11 12">DSM 12255</strain>
    </source>
</reference>
<keyword evidence="1 8" id="KW-0597">Phosphoprotein</keyword>
<dbReference type="AlphaFoldDB" id="A0AAW4LBM1"/>
<evidence type="ECO:0000256" key="7">
    <source>
        <dbReference type="ARBA" id="ARBA00023163"/>
    </source>
</evidence>
<dbReference type="PANTHER" id="PTHR32071:SF17">
    <property type="entry name" value="TRANSCRIPTIONAL REGULATOR (NTRC FAMILY)"/>
    <property type="match status" value="1"/>
</dbReference>
<dbReference type="Gene3D" id="1.10.10.60">
    <property type="entry name" value="Homeodomain-like"/>
    <property type="match status" value="1"/>
</dbReference>
<dbReference type="PROSITE" id="PS50110">
    <property type="entry name" value="RESPONSE_REGULATORY"/>
    <property type="match status" value="1"/>
</dbReference>
<name>A0AAW4LBM1_9BACT</name>
<dbReference type="InterPro" id="IPR003593">
    <property type="entry name" value="AAA+_ATPase"/>
</dbReference>
<gene>
    <name evidence="11" type="ORF">KI809_16840</name>
</gene>
<evidence type="ECO:0000256" key="5">
    <source>
        <dbReference type="ARBA" id="ARBA00023015"/>
    </source>
</evidence>
<dbReference type="Proteomes" id="UP000811899">
    <property type="component" value="Unassembled WGS sequence"/>
</dbReference>
<keyword evidence="3" id="KW-0067">ATP-binding</keyword>
<dbReference type="InterPro" id="IPR058031">
    <property type="entry name" value="AAA_lid_NorR"/>
</dbReference>
<evidence type="ECO:0000256" key="6">
    <source>
        <dbReference type="ARBA" id="ARBA00023125"/>
    </source>
</evidence>
<dbReference type="EMBL" id="JAHCVJ010000008">
    <property type="protein sequence ID" value="MBT0665980.1"/>
    <property type="molecule type" value="Genomic_DNA"/>
</dbReference>
<organism evidence="11 12">
    <name type="scientific">Geoanaerobacter pelophilus</name>
    <dbReference type="NCBI Taxonomy" id="60036"/>
    <lineage>
        <taxon>Bacteria</taxon>
        <taxon>Pseudomonadati</taxon>
        <taxon>Thermodesulfobacteriota</taxon>
        <taxon>Desulfuromonadia</taxon>
        <taxon>Geobacterales</taxon>
        <taxon>Geobacteraceae</taxon>
        <taxon>Geoanaerobacter</taxon>
    </lineage>
</organism>
<dbReference type="Pfam" id="PF00158">
    <property type="entry name" value="Sigma54_activat"/>
    <property type="match status" value="1"/>
</dbReference>
<feature type="modified residue" description="4-aspartylphosphate" evidence="8">
    <location>
        <position position="53"/>
    </location>
</feature>
<dbReference type="GO" id="GO:0043565">
    <property type="term" value="F:sequence-specific DNA binding"/>
    <property type="evidence" value="ECO:0007669"/>
    <property type="project" value="InterPro"/>
</dbReference>
<dbReference type="SUPFAM" id="SSF52540">
    <property type="entry name" value="P-loop containing nucleoside triphosphate hydrolases"/>
    <property type="match status" value="1"/>
</dbReference>
<dbReference type="InterPro" id="IPR025944">
    <property type="entry name" value="Sigma_54_int_dom_CS"/>
</dbReference>
<dbReference type="Gene3D" id="3.40.50.2300">
    <property type="match status" value="1"/>
</dbReference>
<accession>A0AAW4LBM1</accession>
<keyword evidence="5" id="KW-0805">Transcription regulation</keyword>
<dbReference type="GO" id="GO:0006355">
    <property type="term" value="P:regulation of DNA-templated transcription"/>
    <property type="evidence" value="ECO:0007669"/>
    <property type="project" value="InterPro"/>
</dbReference>
<dbReference type="InterPro" id="IPR002078">
    <property type="entry name" value="Sigma_54_int"/>
</dbReference>
<dbReference type="InterPro" id="IPR025943">
    <property type="entry name" value="Sigma_54_int_dom_ATP-bd_2"/>
</dbReference>
<dbReference type="PROSITE" id="PS00688">
    <property type="entry name" value="SIGMA54_INTERACT_3"/>
    <property type="match status" value="1"/>
</dbReference>
<dbReference type="CDD" id="cd17550">
    <property type="entry name" value="REC_NtrX-like"/>
    <property type="match status" value="1"/>
</dbReference>
<dbReference type="Pfam" id="PF25601">
    <property type="entry name" value="AAA_lid_14"/>
    <property type="match status" value="1"/>
</dbReference>
<dbReference type="CDD" id="cd00009">
    <property type="entry name" value="AAA"/>
    <property type="match status" value="1"/>
</dbReference>
<dbReference type="GO" id="GO:0005524">
    <property type="term" value="F:ATP binding"/>
    <property type="evidence" value="ECO:0007669"/>
    <property type="project" value="UniProtKB-KW"/>
</dbReference>
<evidence type="ECO:0000256" key="2">
    <source>
        <dbReference type="ARBA" id="ARBA00022741"/>
    </source>
</evidence>
<dbReference type="PANTHER" id="PTHR32071">
    <property type="entry name" value="TRANSCRIPTIONAL REGULATORY PROTEIN"/>
    <property type="match status" value="1"/>
</dbReference>
<keyword evidence="2" id="KW-0547">Nucleotide-binding</keyword>
<evidence type="ECO:0000313" key="11">
    <source>
        <dbReference type="EMBL" id="MBT0665980.1"/>
    </source>
</evidence>
<dbReference type="SMART" id="SM00382">
    <property type="entry name" value="AAA"/>
    <property type="match status" value="1"/>
</dbReference>
<evidence type="ECO:0000256" key="4">
    <source>
        <dbReference type="ARBA" id="ARBA00023012"/>
    </source>
</evidence>
<keyword evidence="7" id="KW-0804">Transcription</keyword>
<evidence type="ECO:0000259" key="10">
    <source>
        <dbReference type="PROSITE" id="PS50110"/>
    </source>
</evidence>
<feature type="domain" description="Sigma-54 factor interaction" evidence="9">
    <location>
        <begin position="140"/>
        <end position="369"/>
    </location>
</feature>
<dbReference type="Gene3D" id="3.40.50.300">
    <property type="entry name" value="P-loop containing nucleotide triphosphate hydrolases"/>
    <property type="match status" value="1"/>
</dbReference>
<protein>
    <submittedName>
        <fullName evidence="11">Sigma-54 dependent transcriptional regulator</fullName>
    </submittedName>
</protein>
<evidence type="ECO:0000256" key="8">
    <source>
        <dbReference type="PROSITE-ProRule" id="PRU00169"/>
    </source>
</evidence>
<dbReference type="Pfam" id="PF02954">
    <property type="entry name" value="HTH_8"/>
    <property type="match status" value="1"/>
</dbReference>
<evidence type="ECO:0000256" key="3">
    <source>
        <dbReference type="ARBA" id="ARBA00022840"/>
    </source>
</evidence>
<keyword evidence="12" id="KW-1185">Reference proteome</keyword>
<dbReference type="GO" id="GO:0000160">
    <property type="term" value="P:phosphorelay signal transduction system"/>
    <property type="evidence" value="ECO:0007669"/>
    <property type="project" value="UniProtKB-KW"/>
</dbReference>
<dbReference type="InterPro" id="IPR001789">
    <property type="entry name" value="Sig_transdc_resp-reg_receiver"/>
</dbReference>
<comment type="caution">
    <text evidence="11">The sequence shown here is derived from an EMBL/GenBank/DDBJ whole genome shotgun (WGS) entry which is preliminary data.</text>
</comment>
<dbReference type="InterPro" id="IPR009057">
    <property type="entry name" value="Homeodomain-like_sf"/>
</dbReference>
<dbReference type="SMART" id="SM00448">
    <property type="entry name" value="REC"/>
    <property type="match status" value="1"/>
</dbReference>
<dbReference type="PRINTS" id="PR01590">
    <property type="entry name" value="HTHFIS"/>
</dbReference>
<dbReference type="Pfam" id="PF00072">
    <property type="entry name" value="Response_reg"/>
    <property type="match status" value="1"/>
</dbReference>